<organism evidence="1 2">
    <name type="scientific">Steinernema hermaphroditum</name>
    <dbReference type="NCBI Taxonomy" id="289476"/>
    <lineage>
        <taxon>Eukaryota</taxon>
        <taxon>Metazoa</taxon>
        <taxon>Ecdysozoa</taxon>
        <taxon>Nematoda</taxon>
        <taxon>Chromadorea</taxon>
        <taxon>Rhabditida</taxon>
        <taxon>Tylenchina</taxon>
        <taxon>Panagrolaimomorpha</taxon>
        <taxon>Strongyloidoidea</taxon>
        <taxon>Steinernematidae</taxon>
        <taxon>Steinernema</taxon>
    </lineage>
</organism>
<dbReference type="Proteomes" id="UP001175271">
    <property type="component" value="Unassembled WGS sequence"/>
</dbReference>
<gene>
    <name evidence="1" type="ORF">QR680_016808</name>
</gene>
<evidence type="ECO:0000313" key="1">
    <source>
        <dbReference type="EMBL" id="KAK0403247.1"/>
    </source>
</evidence>
<accession>A0AA39LMX9</accession>
<evidence type="ECO:0000313" key="2">
    <source>
        <dbReference type="Proteomes" id="UP001175271"/>
    </source>
</evidence>
<name>A0AA39LMX9_9BILA</name>
<dbReference type="AlphaFoldDB" id="A0AA39LMX9"/>
<keyword evidence="2" id="KW-1185">Reference proteome</keyword>
<sequence>MTSSPLLAWPHSRAMRFRICFIVISLFYLVVNHLSRGRDTPPESLFPPQPADFFEDFKNDFLLLFHNHSDAYNADRIYRFQRAFPFFAQLNRKAYEKDVLSHIKPYGEAPTVEPKSDEDLWVFVERNLQSLAEERKSLDVLKMHSIGTLRNVMQTLKIIDSKAEYFLSFTNDDRTLSENATSLWTQIKMASLKGVQPRCLFFANDKDAFEKTAILLGELTLSRNLQMRRTCESEVGKNLWTFFRERLQINIGESTRTIVMLAMLFIGLGRAFEYYNDRNHVRVVRD</sequence>
<dbReference type="EMBL" id="JAUCMV010000004">
    <property type="protein sequence ID" value="KAK0403247.1"/>
    <property type="molecule type" value="Genomic_DNA"/>
</dbReference>
<reference evidence="1" key="1">
    <citation type="submission" date="2023-06" db="EMBL/GenBank/DDBJ databases">
        <title>Genomic analysis of the entomopathogenic nematode Steinernema hermaphroditum.</title>
        <authorList>
            <person name="Schwarz E.M."/>
            <person name="Heppert J.K."/>
            <person name="Baniya A."/>
            <person name="Schwartz H.T."/>
            <person name="Tan C.-H."/>
            <person name="Antoshechkin I."/>
            <person name="Sternberg P.W."/>
            <person name="Goodrich-Blair H."/>
            <person name="Dillman A.R."/>
        </authorList>
    </citation>
    <scope>NUCLEOTIDE SEQUENCE</scope>
    <source>
        <strain evidence="1">PS9179</strain>
        <tissue evidence="1">Whole animal</tissue>
    </source>
</reference>
<protein>
    <submittedName>
        <fullName evidence="1">Uncharacterized protein</fullName>
    </submittedName>
</protein>
<comment type="caution">
    <text evidence="1">The sequence shown here is derived from an EMBL/GenBank/DDBJ whole genome shotgun (WGS) entry which is preliminary data.</text>
</comment>
<proteinExistence type="predicted"/>